<gene>
    <name evidence="2" type="ORF">MNOR_LOCUS32605</name>
</gene>
<reference evidence="2 3" key="1">
    <citation type="submission" date="2024-05" db="EMBL/GenBank/DDBJ databases">
        <authorList>
            <person name="Wallberg A."/>
        </authorList>
    </citation>
    <scope>NUCLEOTIDE SEQUENCE [LARGE SCALE GENOMIC DNA]</scope>
</reference>
<sequence>MSICILQNFCICSFAAMKISRSYLLALCTCGSLFYVWINSSINIKSIRSKELHEEIELEVQKPERGIENIYSNRSEVLQGVFRSKELHEEIELEVQKTERGIENIYLKRLEVLQNVCKEYSQDVQAGLTEKIEDNRFLFAKGLLACSNAKVSSQTMRSVFYSIAGITPKRIYGKEFMLIDAR</sequence>
<dbReference type="Proteomes" id="UP001497623">
    <property type="component" value="Unassembled WGS sequence"/>
</dbReference>
<comment type="caution">
    <text evidence="2">The sequence shown here is derived from an EMBL/GenBank/DDBJ whole genome shotgun (WGS) entry which is preliminary data.</text>
</comment>
<evidence type="ECO:0000256" key="1">
    <source>
        <dbReference type="SAM" id="Phobius"/>
    </source>
</evidence>
<keyword evidence="1" id="KW-0812">Transmembrane</keyword>
<accession>A0AAV2S8S0</accession>
<keyword evidence="1" id="KW-0472">Membrane</keyword>
<protein>
    <submittedName>
        <fullName evidence="2">Uncharacterized protein</fullName>
    </submittedName>
</protein>
<feature type="transmembrane region" description="Helical" evidence="1">
    <location>
        <begin position="23"/>
        <end position="42"/>
    </location>
</feature>
<dbReference type="AlphaFoldDB" id="A0AAV2S8S0"/>
<keyword evidence="3" id="KW-1185">Reference proteome</keyword>
<evidence type="ECO:0000313" key="2">
    <source>
        <dbReference type="EMBL" id="CAL4161183.1"/>
    </source>
</evidence>
<keyword evidence="1" id="KW-1133">Transmembrane helix</keyword>
<name>A0AAV2S8S0_MEGNR</name>
<dbReference type="EMBL" id="CAXKWB010044704">
    <property type="protein sequence ID" value="CAL4161183.1"/>
    <property type="molecule type" value="Genomic_DNA"/>
</dbReference>
<evidence type="ECO:0000313" key="3">
    <source>
        <dbReference type="Proteomes" id="UP001497623"/>
    </source>
</evidence>
<organism evidence="2 3">
    <name type="scientific">Meganyctiphanes norvegica</name>
    <name type="common">Northern krill</name>
    <name type="synonym">Thysanopoda norvegica</name>
    <dbReference type="NCBI Taxonomy" id="48144"/>
    <lineage>
        <taxon>Eukaryota</taxon>
        <taxon>Metazoa</taxon>
        <taxon>Ecdysozoa</taxon>
        <taxon>Arthropoda</taxon>
        <taxon>Crustacea</taxon>
        <taxon>Multicrustacea</taxon>
        <taxon>Malacostraca</taxon>
        <taxon>Eumalacostraca</taxon>
        <taxon>Eucarida</taxon>
        <taxon>Euphausiacea</taxon>
        <taxon>Euphausiidae</taxon>
        <taxon>Meganyctiphanes</taxon>
    </lineage>
</organism>
<feature type="non-terminal residue" evidence="2">
    <location>
        <position position="182"/>
    </location>
</feature>
<proteinExistence type="predicted"/>